<dbReference type="Gene3D" id="3.40.50.150">
    <property type="entry name" value="Vaccinia Virus protein VP39"/>
    <property type="match status" value="1"/>
</dbReference>
<evidence type="ECO:0000313" key="1">
    <source>
        <dbReference type="EMBL" id="AFC21979.1"/>
    </source>
</evidence>
<dbReference type="RefSeq" id="YP_006987634.1">
    <property type="nucleotide sequence ID" value="NC_019401.1"/>
</dbReference>
<reference evidence="1 2" key="1">
    <citation type="journal article" date="2014" name="Virology">
        <title>Supersize me: Cronobacter sakazakii phage GAP32.</title>
        <authorList>
            <person name="Abbasifar R."/>
            <person name="Griffiths M.W."/>
            <person name="Sabour P.M."/>
            <person name="Ackermann H.-W."/>
            <person name="Vandersteegen K."/>
            <person name="Lavigne R."/>
            <person name="Noben J.-P."/>
            <person name="Villa A.A."/>
            <person name="Abbasifar A."/>
            <person name="Nash J.H.E."/>
            <person name="Kropinski A.M."/>
        </authorList>
    </citation>
    <scope>NUCLEOTIDE SEQUENCE [LARGE SCALE GENOMIC DNA]</scope>
    <source>
        <strain evidence="1">GAP-32</strain>
    </source>
</reference>
<dbReference type="EMBL" id="JN882285">
    <property type="protein sequence ID" value="AFC21979.1"/>
    <property type="molecule type" value="Genomic_DNA"/>
</dbReference>
<keyword evidence="1" id="KW-0808">Transferase</keyword>
<evidence type="ECO:0000313" key="2">
    <source>
        <dbReference type="Proteomes" id="UP000000457"/>
    </source>
</evidence>
<sequence>MSIKNKLDQYYTNPDYAKYCFDISQSIISEKMNVESCFYLEPCVGTGSFYKLFPEGRKFGFDIEPVYVDDNVIKADFLEEMFVNQKCPNSDMIVISNPPFGRLSSLAVKFFNKCANIKEVKYISFIVPMTFRKVATQNKLHENFHLIYDEISPHDSFILHGEPHHVPCVLQIWERRDHEIRAKHKIKNESEYFTYCTKDEADLYIKRVGTKAGEIAEPGTEHKDASMYYIKTDHKDKIYQIMNSASYLTDIKAIRQTTAGVYCVSKSELVINIEKYW</sequence>
<dbReference type="Proteomes" id="UP000000457">
    <property type="component" value="Segment"/>
</dbReference>
<dbReference type="SUPFAM" id="SSF53335">
    <property type="entry name" value="S-adenosyl-L-methionine-dependent methyltransferases"/>
    <property type="match status" value="1"/>
</dbReference>
<organism evidence="1 2">
    <name type="scientific">Cronobacter phage vB_CsaM_GAP32</name>
    <dbReference type="NCBI Taxonomy" id="1141136"/>
    <lineage>
        <taxon>Viruses</taxon>
        <taxon>Duplodnaviria</taxon>
        <taxon>Heunggongvirae</taxon>
        <taxon>Uroviricota</taxon>
        <taxon>Caudoviricetes</taxon>
        <taxon>Mimasvirus</taxon>
        <taxon>Mimasvirus GAP32</taxon>
    </lineage>
</organism>
<proteinExistence type="predicted"/>
<dbReference type="GO" id="GO:0032259">
    <property type="term" value="P:methylation"/>
    <property type="evidence" value="ECO:0007669"/>
    <property type="project" value="UniProtKB-KW"/>
</dbReference>
<keyword evidence="2" id="KW-1185">Reference proteome</keyword>
<dbReference type="GeneID" id="13994270"/>
<name>K4FBA0_9CAUD</name>
<dbReference type="InterPro" id="IPR029063">
    <property type="entry name" value="SAM-dependent_MTases_sf"/>
</dbReference>
<dbReference type="OrthoDB" id="19862at10239"/>
<protein>
    <submittedName>
        <fullName evidence="1">Putative DNA N6-adenine methyltransferase</fullName>
    </submittedName>
</protein>
<dbReference type="KEGG" id="vg:13994270"/>
<dbReference type="GO" id="GO:0008168">
    <property type="term" value="F:methyltransferase activity"/>
    <property type="evidence" value="ECO:0007669"/>
    <property type="project" value="UniProtKB-KW"/>
</dbReference>
<accession>K4FBA0</accession>
<keyword evidence="1" id="KW-0489">Methyltransferase</keyword>
<gene>
    <name evidence="1" type="ORF">GAP32_519</name>
</gene>